<dbReference type="CDD" id="cd00616">
    <property type="entry name" value="AHBA_syn"/>
    <property type="match status" value="1"/>
</dbReference>
<dbReference type="EMBL" id="MFBT01000012">
    <property type="protein sequence ID" value="OGD99642.1"/>
    <property type="molecule type" value="Genomic_DNA"/>
</dbReference>
<feature type="active site" description="Proton acceptor" evidence="1">
    <location>
        <position position="191"/>
    </location>
</feature>
<evidence type="ECO:0000313" key="4">
    <source>
        <dbReference type="EMBL" id="OGD99642.1"/>
    </source>
</evidence>
<evidence type="ECO:0000256" key="2">
    <source>
        <dbReference type="PIRSR" id="PIRSR000390-2"/>
    </source>
</evidence>
<dbReference type="SUPFAM" id="SSF53383">
    <property type="entry name" value="PLP-dependent transferases"/>
    <property type="match status" value="1"/>
</dbReference>
<dbReference type="PANTHER" id="PTHR30244:SF34">
    <property type="entry name" value="DTDP-4-AMINO-4,6-DIDEOXYGALACTOSE TRANSAMINASE"/>
    <property type="match status" value="1"/>
</dbReference>
<dbReference type="PANTHER" id="PTHR30244">
    <property type="entry name" value="TRANSAMINASE"/>
    <property type="match status" value="1"/>
</dbReference>
<evidence type="ECO:0008006" key="6">
    <source>
        <dbReference type="Google" id="ProtNLM"/>
    </source>
</evidence>
<comment type="similarity">
    <text evidence="3">Belongs to the DegT/DnrJ/EryC1 family.</text>
</comment>
<dbReference type="Gene3D" id="3.90.1150.10">
    <property type="entry name" value="Aspartate Aminotransferase, domain 1"/>
    <property type="match status" value="1"/>
</dbReference>
<evidence type="ECO:0000256" key="3">
    <source>
        <dbReference type="RuleBase" id="RU004508"/>
    </source>
</evidence>
<dbReference type="GO" id="GO:0030170">
    <property type="term" value="F:pyridoxal phosphate binding"/>
    <property type="evidence" value="ECO:0007669"/>
    <property type="project" value="TreeGrafter"/>
</dbReference>
<dbReference type="InterPro" id="IPR015422">
    <property type="entry name" value="PyrdxlP-dep_Trfase_small"/>
</dbReference>
<feature type="modified residue" description="N6-(pyridoxal phosphate)lysine" evidence="2">
    <location>
        <position position="191"/>
    </location>
</feature>
<dbReference type="Gene3D" id="3.40.640.10">
    <property type="entry name" value="Type I PLP-dependent aspartate aminotransferase-like (Major domain)"/>
    <property type="match status" value="1"/>
</dbReference>
<accession>A0A1F5H641</accession>
<dbReference type="PIRSF" id="PIRSF000390">
    <property type="entry name" value="PLP_StrS"/>
    <property type="match status" value="1"/>
</dbReference>
<dbReference type="GO" id="GO:0000271">
    <property type="term" value="P:polysaccharide biosynthetic process"/>
    <property type="evidence" value="ECO:0007669"/>
    <property type="project" value="TreeGrafter"/>
</dbReference>
<comment type="caution">
    <text evidence="4">The sequence shown here is derived from an EMBL/GenBank/DDBJ whole genome shotgun (WGS) entry which is preliminary data.</text>
</comment>
<sequence>MTYPRETGKKKIIPLTKPFFDNREEKAAVAVLRSGWHTQGLQTELFEKEFARIVDAKYAVALSSCTAALHLALILARVGVRDEVIVPSFTYIACANVIRYVQGTPVFAEVDEKTFNIDAHDLEKKITKRTKAIIAVDQVGLPCDIDIIHKIAKRYNLFVIEDAACAIGSKYKGRMVGNLSAIACFSLHPRKIISTGEGGVITTNDKNLARAAKELRSHGASIGAHARHTAKVVSFEKYNQLGYNYRITDIQATIGRQQLKKLPMILKRRKFLAERYTKKLARLSTIETPFVPSYAQPNWQTYVIRLNRNYPLSQKRLMQKLLDCGISTRRGAMVSHLEPYYKNFLGTISLPKTEALAKSTIALPLYPQMTIHQQDYVINNLYKFVDINKY</sequence>
<dbReference type="Pfam" id="PF01041">
    <property type="entry name" value="DegT_DnrJ_EryC1"/>
    <property type="match status" value="1"/>
</dbReference>
<dbReference type="InterPro" id="IPR000653">
    <property type="entry name" value="DegT/StrS_aminotransferase"/>
</dbReference>
<dbReference type="GO" id="GO:0008483">
    <property type="term" value="F:transaminase activity"/>
    <property type="evidence" value="ECO:0007669"/>
    <property type="project" value="TreeGrafter"/>
</dbReference>
<protein>
    <recommendedName>
        <fullName evidence="6">Aminotransferase DegT</fullName>
    </recommendedName>
</protein>
<reference evidence="4 5" key="1">
    <citation type="journal article" date="2016" name="Nat. Commun.">
        <title>Thousands of microbial genomes shed light on interconnected biogeochemical processes in an aquifer system.</title>
        <authorList>
            <person name="Anantharaman K."/>
            <person name="Brown C.T."/>
            <person name="Hug L.A."/>
            <person name="Sharon I."/>
            <person name="Castelle C.J."/>
            <person name="Probst A.J."/>
            <person name="Thomas B.C."/>
            <person name="Singh A."/>
            <person name="Wilkins M.J."/>
            <person name="Karaoz U."/>
            <person name="Brodie E.L."/>
            <person name="Williams K.H."/>
            <person name="Hubbard S.S."/>
            <person name="Banfield J.F."/>
        </authorList>
    </citation>
    <scope>NUCLEOTIDE SEQUENCE [LARGE SCALE GENOMIC DNA]</scope>
</reference>
<dbReference type="InterPro" id="IPR015424">
    <property type="entry name" value="PyrdxlP-dep_Trfase"/>
</dbReference>
<name>A0A1F5H641_9BACT</name>
<proteinExistence type="inferred from homology"/>
<keyword evidence="2 3" id="KW-0663">Pyridoxal phosphate</keyword>
<gene>
    <name evidence="4" type="ORF">A3B54_03060</name>
</gene>
<dbReference type="Proteomes" id="UP000177039">
    <property type="component" value="Unassembled WGS sequence"/>
</dbReference>
<dbReference type="AlphaFoldDB" id="A0A1F5H641"/>
<dbReference type="InterPro" id="IPR015421">
    <property type="entry name" value="PyrdxlP-dep_Trfase_major"/>
</dbReference>
<evidence type="ECO:0000313" key="5">
    <source>
        <dbReference type="Proteomes" id="UP000177039"/>
    </source>
</evidence>
<organism evidence="4 5">
    <name type="scientific">Candidatus Curtissbacteria bacterium RIFCSPLOWO2_01_FULL_42_50</name>
    <dbReference type="NCBI Taxonomy" id="1797730"/>
    <lineage>
        <taxon>Bacteria</taxon>
        <taxon>Candidatus Curtissiibacteriota</taxon>
    </lineage>
</organism>
<evidence type="ECO:0000256" key="1">
    <source>
        <dbReference type="PIRSR" id="PIRSR000390-1"/>
    </source>
</evidence>